<proteinExistence type="predicted"/>
<feature type="domain" description="Immunoglobulin" evidence="2">
    <location>
        <begin position="24"/>
        <end position="106"/>
    </location>
</feature>
<feature type="chain" id="PRO_5013299054" description="Immunoglobulin domain-containing protein" evidence="1">
    <location>
        <begin position="18"/>
        <end position="531"/>
    </location>
</feature>
<keyword evidence="1" id="KW-0732">Signal</keyword>
<dbReference type="SMART" id="SM00409">
    <property type="entry name" value="IG"/>
    <property type="match status" value="2"/>
</dbReference>
<evidence type="ECO:0000256" key="1">
    <source>
        <dbReference type="SAM" id="SignalP"/>
    </source>
</evidence>
<reference evidence="3" key="1">
    <citation type="submission" date="2017-05" db="UniProtKB">
        <authorList>
            <consortium name="EnsemblMetazoa"/>
        </authorList>
    </citation>
    <scope>IDENTIFICATION</scope>
</reference>
<evidence type="ECO:0000313" key="3">
    <source>
        <dbReference type="EnsemblMetazoa" id="Aqu2.1.12472_001"/>
    </source>
</evidence>
<dbReference type="InterPro" id="IPR003599">
    <property type="entry name" value="Ig_sub"/>
</dbReference>
<dbReference type="InParanoid" id="A0A1X7TDD1"/>
<dbReference type="EnsemblMetazoa" id="Aqu2.1.12472_001">
    <property type="protein sequence ID" value="Aqu2.1.12472_001"/>
    <property type="gene ID" value="Aqu2.1.12472"/>
</dbReference>
<dbReference type="SUPFAM" id="SSF49265">
    <property type="entry name" value="Fibronectin type III"/>
    <property type="match status" value="1"/>
</dbReference>
<feature type="signal peptide" evidence="1">
    <location>
        <begin position="1"/>
        <end position="17"/>
    </location>
</feature>
<feature type="domain" description="Immunoglobulin" evidence="2">
    <location>
        <begin position="203"/>
        <end position="285"/>
    </location>
</feature>
<sequence length="531" mass="58704">MVTFVALVLSQFLTIAADIFTIVPVTQYVYVNDTVTFECATNVTGNNLYFIARGAIPPSQSSVALPEGGIMISFNLTATIASNGTDVTCYTQFNGNATETAYLYVQGPPDSVSSLTGYQLDSCCMFISWYPPFTLPGLTVQYIISVGTDQHYLNDSITNYTYCPMNPTNKQYLFNITTTNKAGNGSTTNIIVGFQSSIFTIVPETQYVYINDTVTFECATNLTGNNLYFLSRGVQPSSQSIVALPNGGMMISFNLTANNESNGTDVTCYTLFNGHSTETAYLYVQGPPNSVSSLTGYQLDSCCMFISWYPPFTLPGLTVQYIISVGTDQQYLNDSITNYTYCPMNQANKQYLFNITTTNKAGNRSTSNITVEFQSNSKISIVHQESTYHINNSWSLQFLLLVSTNKLRQLRLINTTINGICLQFHFVNGSTTNNVYIHITDYAEPIYQLVYYNISRNDQLNFTQCITDIPAGNNLTLYVCESLEECTTTPAAVLTGINISESTIVSVKTEFTEVSSTVLINNCMQLENQTE</sequence>
<dbReference type="AlphaFoldDB" id="A0A1X7TDD1"/>
<organism evidence="3">
    <name type="scientific">Amphimedon queenslandica</name>
    <name type="common">Sponge</name>
    <dbReference type="NCBI Taxonomy" id="400682"/>
    <lineage>
        <taxon>Eukaryota</taxon>
        <taxon>Metazoa</taxon>
        <taxon>Porifera</taxon>
        <taxon>Demospongiae</taxon>
        <taxon>Heteroscleromorpha</taxon>
        <taxon>Haplosclerida</taxon>
        <taxon>Niphatidae</taxon>
        <taxon>Amphimedon</taxon>
    </lineage>
</organism>
<protein>
    <recommendedName>
        <fullName evidence="2">Immunoglobulin domain-containing protein</fullName>
    </recommendedName>
</protein>
<accession>A0A1X7TDD1</accession>
<evidence type="ECO:0000259" key="2">
    <source>
        <dbReference type="SMART" id="SM00409"/>
    </source>
</evidence>
<dbReference type="InterPro" id="IPR013783">
    <property type="entry name" value="Ig-like_fold"/>
</dbReference>
<dbReference type="Gene3D" id="2.60.40.10">
    <property type="entry name" value="Immunoglobulins"/>
    <property type="match status" value="1"/>
</dbReference>
<dbReference type="InterPro" id="IPR036116">
    <property type="entry name" value="FN3_sf"/>
</dbReference>
<name>A0A1X7TDD1_AMPQE</name>